<dbReference type="EMBL" id="JAUJWU010000003">
    <property type="protein sequence ID" value="MDN7246446.1"/>
    <property type="molecule type" value="Genomic_DNA"/>
</dbReference>
<reference evidence="2 3" key="1">
    <citation type="submission" date="2023-07" db="EMBL/GenBank/DDBJ databases">
        <title>Novel species in genus Planococcus.</title>
        <authorList>
            <person name="Ning S."/>
        </authorList>
    </citation>
    <scope>NUCLEOTIDE SEQUENCE [LARGE SCALE GENOMIC DNA]</scope>
    <source>
        <strain evidence="2 3">N017</strain>
    </source>
</reference>
<dbReference type="Proteomes" id="UP001172142">
    <property type="component" value="Unassembled WGS sequence"/>
</dbReference>
<name>A0ABT8NEW7_9BACL</name>
<sequence>MAKEFTDTETKKFIDELLEKTNHQTAANWASDCAERVLSYYEQQRPQDERLKRALEASRRWARGEIRVGDARKAAFPAHAAAREAIGEAAIAAARAAGQASSTPHMIGHAIHASTYAVKAVAFETDFEEAAIAEERNWQYEHLKELVGP</sequence>
<proteinExistence type="predicted"/>
<dbReference type="Pfam" id="PF21805">
    <property type="entry name" value="Imm5_like"/>
    <property type="match status" value="1"/>
</dbReference>
<comment type="caution">
    <text evidence="2">The sequence shown here is derived from an EMBL/GenBank/DDBJ whole genome shotgun (WGS) entry which is preliminary data.</text>
</comment>
<dbReference type="RefSeq" id="WP_301856987.1">
    <property type="nucleotide sequence ID" value="NZ_JAUJWU010000003.1"/>
</dbReference>
<evidence type="ECO:0000313" key="2">
    <source>
        <dbReference type="EMBL" id="MDN7246446.1"/>
    </source>
</evidence>
<keyword evidence="3" id="KW-1185">Reference proteome</keyword>
<dbReference type="InterPro" id="IPR048667">
    <property type="entry name" value="Imm5-like"/>
</dbReference>
<evidence type="ECO:0000259" key="1">
    <source>
        <dbReference type="Pfam" id="PF21805"/>
    </source>
</evidence>
<evidence type="ECO:0000313" key="3">
    <source>
        <dbReference type="Proteomes" id="UP001172142"/>
    </source>
</evidence>
<feature type="domain" description="Imm-5-like" evidence="1">
    <location>
        <begin position="17"/>
        <end position="145"/>
    </location>
</feature>
<gene>
    <name evidence="2" type="ORF">QWY13_13195</name>
</gene>
<protein>
    <recommendedName>
        <fullName evidence="1">Imm-5-like domain-containing protein</fullName>
    </recommendedName>
</protein>
<organism evidence="2 3">
    <name type="scientific">Planococcus shenhongbingii</name>
    <dbReference type="NCBI Taxonomy" id="3058398"/>
    <lineage>
        <taxon>Bacteria</taxon>
        <taxon>Bacillati</taxon>
        <taxon>Bacillota</taxon>
        <taxon>Bacilli</taxon>
        <taxon>Bacillales</taxon>
        <taxon>Caryophanaceae</taxon>
        <taxon>Planococcus</taxon>
    </lineage>
</organism>
<accession>A0ABT8NEW7</accession>